<dbReference type="RefSeq" id="YP_009852911.1">
    <property type="nucleotide sequence ID" value="NC_048817.1"/>
</dbReference>
<reference evidence="2 3" key="1">
    <citation type="submission" date="2019-08" db="EMBL/GenBank/DDBJ databases">
        <authorList>
            <person name="Kliewer B."/>
            <person name="Abdul Cader I."/>
            <person name="Barger N.T."/>
            <person name="Kapinos A.P."/>
            <person name="Panggabean A.F."/>
            <person name="Remijas L.E."/>
            <person name="Thai J."/>
            <person name="Torres N.C."/>
            <person name="Ngo R."/>
            <person name="Freise A.C."/>
            <person name="Moberg-Parker J."/>
            <person name="Garlena R.A."/>
            <person name="Russell D.A."/>
            <person name="Pope W.H."/>
            <person name="Jacobs-Sera D."/>
            <person name="Hatfull G.F."/>
        </authorList>
    </citation>
    <scope>NUCLEOTIDE SEQUENCE [LARGE SCALE GENOMIC DNA]</scope>
</reference>
<evidence type="ECO:0000259" key="1">
    <source>
        <dbReference type="Pfam" id="PF24043"/>
    </source>
</evidence>
<dbReference type="EMBL" id="MN284904">
    <property type="protein sequence ID" value="QFP95651.1"/>
    <property type="molecule type" value="Genomic_DNA"/>
</dbReference>
<dbReference type="InterPro" id="IPR055776">
    <property type="entry name" value="DUF7352"/>
</dbReference>
<dbReference type="KEGG" id="vg:55623547"/>
<evidence type="ECO:0000313" key="3">
    <source>
        <dbReference type="Proteomes" id="UP000326288"/>
    </source>
</evidence>
<sequence>MAKMVFRESIRVEPTPQAVLIGQARILHMAQGRTNKSRIDIWFEVDAEERTLEEAARYVFAVPTGSRIADDYVYLGTVVMDDDLVWHIYMEGELASVEQLHPR</sequence>
<proteinExistence type="predicted"/>
<keyword evidence="3" id="KW-1185">Reference proteome</keyword>
<feature type="domain" description="DUF7352" evidence="1">
    <location>
        <begin position="1"/>
        <end position="92"/>
    </location>
</feature>
<accession>A0A5P8DAA0</accession>
<dbReference type="Pfam" id="PF24043">
    <property type="entry name" value="DUF7352"/>
    <property type="match status" value="1"/>
</dbReference>
<evidence type="ECO:0000313" key="2">
    <source>
        <dbReference type="EMBL" id="QFP95651.1"/>
    </source>
</evidence>
<name>A0A5P8DAA0_9CAUD</name>
<protein>
    <recommendedName>
        <fullName evidence="1">DUF7352 domain-containing protein</fullName>
    </recommendedName>
</protein>
<gene>
    <name evidence="2" type="primary">77</name>
    <name evidence="2" type="ORF">SEA_TANIS_77</name>
</gene>
<dbReference type="GeneID" id="55623547"/>
<organism evidence="2 3">
    <name type="scientific">Gordonia phage Tanis</name>
    <dbReference type="NCBI Taxonomy" id="2652415"/>
    <lineage>
        <taxon>Viruses</taxon>
        <taxon>Duplodnaviria</taxon>
        <taxon>Heunggongvirae</taxon>
        <taxon>Uroviricota</taxon>
        <taxon>Caudoviricetes</taxon>
        <taxon>Deejayvirinae</taxon>
        <taxon>Tanisvirus</taxon>
        <taxon>Tanisvirus tanis</taxon>
    </lineage>
</organism>
<dbReference type="Proteomes" id="UP000326288">
    <property type="component" value="Segment"/>
</dbReference>